<accession>A0AA88L8J1</accession>
<name>A0AA88L8J1_ARTSF</name>
<keyword evidence="2" id="KW-1185">Reference proteome</keyword>
<organism evidence="1 2">
    <name type="scientific">Artemia franciscana</name>
    <name type="common">Brine shrimp</name>
    <name type="synonym">Artemia sanfranciscana</name>
    <dbReference type="NCBI Taxonomy" id="6661"/>
    <lineage>
        <taxon>Eukaryota</taxon>
        <taxon>Metazoa</taxon>
        <taxon>Ecdysozoa</taxon>
        <taxon>Arthropoda</taxon>
        <taxon>Crustacea</taxon>
        <taxon>Branchiopoda</taxon>
        <taxon>Anostraca</taxon>
        <taxon>Artemiidae</taxon>
        <taxon>Artemia</taxon>
    </lineage>
</organism>
<gene>
    <name evidence="1" type="ORF">QYM36_010976</name>
</gene>
<evidence type="ECO:0000313" key="1">
    <source>
        <dbReference type="EMBL" id="KAK2712125.1"/>
    </source>
</evidence>
<dbReference type="EMBL" id="JAVRJZ010000015">
    <property type="protein sequence ID" value="KAK2712125.1"/>
    <property type="molecule type" value="Genomic_DNA"/>
</dbReference>
<evidence type="ECO:0000313" key="2">
    <source>
        <dbReference type="Proteomes" id="UP001187531"/>
    </source>
</evidence>
<dbReference type="AlphaFoldDB" id="A0AA88L8J1"/>
<sequence length="151" mass="17337">MGVIFTSINVCTEKVQALGLISLYRSETYEGIKLRARVRKMAALAHIPGAEVEDAWLDVMKQAPESSVHFNDYFVEQWLENEKLPLSAWNSSDASHRTTNSTEGWHHRLNKCIAECNPRVYKLLMFFQEEEKTTYSTLLCTETANPAPKRR</sequence>
<comment type="caution">
    <text evidence="1">The sequence shown here is derived from an EMBL/GenBank/DDBJ whole genome shotgun (WGS) entry which is preliminary data.</text>
</comment>
<protein>
    <submittedName>
        <fullName evidence="1">Uncharacterized protein</fullName>
    </submittedName>
</protein>
<proteinExistence type="predicted"/>
<dbReference type="Proteomes" id="UP001187531">
    <property type="component" value="Unassembled WGS sequence"/>
</dbReference>
<reference evidence="1" key="1">
    <citation type="submission" date="2023-07" db="EMBL/GenBank/DDBJ databases">
        <title>Chromosome-level genome assembly of Artemia franciscana.</title>
        <authorList>
            <person name="Jo E."/>
        </authorList>
    </citation>
    <scope>NUCLEOTIDE SEQUENCE</scope>
    <source>
        <tissue evidence="1">Whole body</tissue>
    </source>
</reference>